<dbReference type="InParanoid" id="C4JTM1"/>
<dbReference type="eggNOG" id="ENOG502S3SW">
    <property type="taxonomic scope" value="Eukaryota"/>
</dbReference>
<protein>
    <submittedName>
        <fullName evidence="2">Uncharacterized protein</fullName>
    </submittedName>
</protein>
<dbReference type="OMA" id="FGIRGIW"/>
<dbReference type="STRING" id="336963.C4JTM1"/>
<evidence type="ECO:0000256" key="1">
    <source>
        <dbReference type="SAM" id="MobiDB-lite"/>
    </source>
</evidence>
<name>C4JTM1_UNCRE</name>
<dbReference type="GeneID" id="8443555"/>
<dbReference type="SUPFAM" id="SSF53474">
    <property type="entry name" value="alpha/beta-Hydrolases"/>
    <property type="match status" value="1"/>
</dbReference>
<evidence type="ECO:0000313" key="2">
    <source>
        <dbReference type="EMBL" id="EEP80968.1"/>
    </source>
</evidence>
<proteinExistence type="predicted"/>
<accession>C4JTM1</accession>
<dbReference type="RefSeq" id="XP_002585121.1">
    <property type="nucleotide sequence ID" value="XM_002585075.1"/>
</dbReference>
<dbReference type="EMBL" id="CH476617">
    <property type="protein sequence ID" value="EEP80968.1"/>
    <property type="molecule type" value="Genomic_DNA"/>
</dbReference>
<dbReference type="InterPro" id="IPR029058">
    <property type="entry name" value="AB_hydrolase_fold"/>
</dbReference>
<organism evidence="2 3">
    <name type="scientific">Uncinocarpus reesii (strain UAMH 1704)</name>
    <dbReference type="NCBI Taxonomy" id="336963"/>
    <lineage>
        <taxon>Eukaryota</taxon>
        <taxon>Fungi</taxon>
        <taxon>Dikarya</taxon>
        <taxon>Ascomycota</taxon>
        <taxon>Pezizomycotina</taxon>
        <taxon>Eurotiomycetes</taxon>
        <taxon>Eurotiomycetidae</taxon>
        <taxon>Onygenales</taxon>
        <taxon>Onygenaceae</taxon>
        <taxon>Uncinocarpus</taxon>
    </lineage>
</organism>
<keyword evidence="3" id="KW-1185">Reference proteome</keyword>
<reference evidence="3" key="1">
    <citation type="journal article" date="2009" name="Genome Res.">
        <title>Comparative genomic analyses of the human fungal pathogens Coccidioides and their relatives.</title>
        <authorList>
            <person name="Sharpton T.J."/>
            <person name="Stajich J.E."/>
            <person name="Rounsley S.D."/>
            <person name="Gardner M.J."/>
            <person name="Wortman J.R."/>
            <person name="Jordar V.S."/>
            <person name="Maiti R."/>
            <person name="Kodira C.D."/>
            <person name="Neafsey D.E."/>
            <person name="Zeng Q."/>
            <person name="Hung C.-Y."/>
            <person name="McMahan C."/>
            <person name="Muszewska A."/>
            <person name="Grynberg M."/>
            <person name="Mandel M.A."/>
            <person name="Kellner E.M."/>
            <person name="Barker B.M."/>
            <person name="Galgiani J.N."/>
            <person name="Orbach M.J."/>
            <person name="Kirkland T.N."/>
            <person name="Cole G.T."/>
            <person name="Henn M.R."/>
            <person name="Birren B.W."/>
            <person name="Taylor J.W."/>
        </authorList>
    </citation>
    <scope>NUCLEOTIDE SEQUENCE [LARGE SCALE GENOMIC DNA]</scope>
    <source>
        <strain evidence="3">UAMH 1704</strain>
    </source>
</reference>
<sequence>MASTTFPFRVVEHVVPCQHIREYPRATSTSQEETLHLSVKQYIPLDNPDPQPGDVTIIGAHANGFPKELYEPFWEDLLAGSKKNGFRIRAIWIADVAHQGNSSVMNEHALGNDPSWFDHPRDLLHLINLKREEMPRPIIGIGHSMGGGHLFVNPSQTMAINAEALSNIALSRVALSTMHPRLFTTVILMDPAIHNLKSYTTNHTFHTKKNHIPTTTLASTYRRDIWPSRAAAAQTLRKSKFYQSWDPRVFDRWITHGLRELPTALHPLDPQSESLPPGHRPVTLTTTLHQEVFTFSRPKYRADDPSAPLTHSSHPDIELGTPDGFSFYRPEPPRMFASLRHLRPSAFYIFGDKSDMSNPEFCRDKLEITGSGAGGSGGVKEGRVDARTLKDVGHLIPMEAVGEAAELSAVWVGRELQRWREEEEEFKRFWDGKSKVEKMSIDAEWKKRIGPPPVRRNGNRSAKETKL</sequence>
<gene>
    <name evidence="2" type="ORF">UREG_05810</name>
</gene>
<feature type="region of interest" description="Disordered" evidence="1">
    <location>
        <begin position="444"/>
        <end position="467"/>
    </location>
</feature>
<dbReference type="Gene3D" id="3.40.50.1820">
    <property type="entry name" value="alpha/beta hydrolase"/>
    <property type="match status" value="1"/>
</dbReference>
<dbReference type="KEGG" id="ure:UREG_05810"/>
<dbReference type="VEuPathDB" id="FungiDB:UREG_05810"/>
<dbReference type="OrthoDB" id="94039at2759"/>
<dbReference type="Proteomes" id="UP000002058">
    <property type="component" value="Unassembled WGS sequence"/>
</dbReference>
<dbReference type="AlphaFoldDB" id="C4JTM1"/>
<evidence type="ECO:0000313" key="3">
    <source>
        <dbReference type="Proteomes" id="UP000002058"/>
    </source>
</evidence>
<dbReference type="HOGENOM" id="CLU_036837_0_0_1"/>